<keyword evidence="3" id="KW-1185">Reference proteome</keyword>
<dbReference type="OrthoDB" id="450387at2"/>
<dbReference type="PANTHER" id="PTHR22916">
    <property type="entry name" value="GLYCOSYLTRANSFERASE"/>
    <property type="match status" value="1"/>
</dbReference>
<dbReference type="AlphaFoldDB" id="K9XTM0"/>
<keyword evidence="2" id="KW-0808">Transferase</keyword>
<accession>K9XTM0</accession>
<dbReference type="GO" id="GO:0016758">
    <property type="term" value="F:hexosyltransferase activity"/>
    <property type="evidence" value="ECO:0007669"/>
    <property type="project" value="UniProtKB-ARBA"/>
</dbReference>
<dbReference type="Pfam" id="PF00535">
    <property type="entry name" value="Glycos_transf_2"/>
    <property type="match status" value="1"/>
</dbReference>
<dbReference type="PATRIC" id="fig|111780.3.peg.1938"/>
<reference evidence="3" key="1">
    <citation type="journal article" date="2013" name="Proc. Natl. Acad. Sci. U.S.A.">
        <title>Improving the coverage of the cyanobacterial phylum using diversity-driven genome sequencing.</title>
        <authorList>
            <person name="Shih P.M."/>
            <person name="Wu D."/>
            <person name="Latifi A."/>
            <person name="Axen S.D."/>
            <person name="Fewer D.P."/>
            <person name="Talla E."/>
            <person name="Calteau A."/>
            <person name="Cai F."/>
            <person name="Tandeau de Marsac N."/>
            <person name="Rippka R."/>
            <person name="Herdman M."/>
            <person name="Sivonen K."/>
            <person name="Coursin T."/>
            <person name="Laurent T."/>
            <person name="Goodwin L."/>
            <person name="Nolan M."/>
            <person name="Davenport K.W."/>
            <person name="Han C.S."/>
            <person name="Rubin E.M."/>
            <person name="Eisen J.A."/>
            <person name="Woyke T."/>
            <person name="Gugger M."/>
            <person name="Kerfeld C.A."/>
        </authorList>
    </citation>
    <scope>NUCLEOTIDE SEQUENCE [LARGE SCALE GENOMIC DNA]</scope>
    <source>
        <strain evidence="3">ATCC 29371 / PCC 7437</strain>
    </source>
</reference>
<sequence length="324" mass="36972">MKKKPLVSIIINNYNYANFIAEAINSALRQTYQPIEIIVVDDGSTDNSRTIINHFQAAIIPIFKENGGQASAFNAGFAASSGDIICFLDADDIFVPKKVAEVVTTLQNNPELNWCFHDVQLVDQNGKQTLNNSPKNPSFKCDLRASIQQGKITGTAHYFEIPPTSGLCFNRGLLEQILPMPEGKGISIGDSYLQHAALYLSPGFVLGKPLVLQRIHNNNRFTLTKNHQQTQAKIYILLSYWLKHNFPALKKLTDKYIALSLSLIWYYQISDFNQKLFQDYFKSLTIKEKNLIRLRAIYYILRKIFNEFSLNSIIKKNLSERWQN</sequence>
<feature type="domain" description="Glycosyltransferase 2-like" evidence="1">
    <location>
        <begin position="8"/>
        <end position="132"/>
    </location>
</feature>
<dbReference type="Gene3D" id="3.90.550.10">
    <property type="entry name" value="Spore Coat Polysaccharide Biosynthesis Protein SpsA, Chain A"/>
    <property type="match status" value="1"/>
</dbReference>
<dbReference type="KEGG" id="scs:Sta7437_1853"/>
<gene>
    <name evidence="2" type="ordered locus">Sta7437_1853</name>
</gene>
<proteinExistence type="predicted"/>
<dbReference type="InterPro" id="IPR001173">
    <property type="entry name" value="Glyco_trans_2-like"/>
</dbReference>
<organism evidence="2 3">
    <name type="scientific">Stanieria cyanosphaera (strain ATCC 29371 / PCC 7437)</name>
    <dbReference type="NCBI Taxonomy" id="111780"/>
    <lineage>
        <taxon>Bacteria</taxon>
        <taxon>Bacillati</taxon>
        <taxon>Cyanobacteriota</taxon>
        <taxon>Cyanophyceae</taxon>
        <taxon>Pleurocapsales</taxon>
        <taxon>Dermocarpellaceae</taxon>
        <taxon>Stanieria</taxon>
    </lineage>
</organism>
<dbReference type="eggNOG" id="COG1216">
    <property type="taxonomic scope" value="Bacteria"/>
</dbReference>
<dbReference type="InterPro" id="IPR029044">
    <property type="entry name" value="Nucleotide-diphossugar_trans"/>
</dbReference>
<name>K9XTM0_STAC7</name>
<dbReference type="Proteomes" id="UP000010473">
    <property type="component" value="Chromosome"/>
</dbReference>
<dbReference type="SUPFAM" id="SSF53448">
    <property type="entry name" value="Nucleotide-diphospho-sugar transferases"/>
    <property type="match status" value="1"/>
</dbReference>
<dbReference type="EMBL" id="CP003653">
    <property type="protein sequence ID" value="AFZ35409.1"/>
    <property type="molecule type" value="Genomic_DNA"/>
</dbReference>
<evidence type="ECO:0000313" key="2">
    <source>
        <dbReference type="EMBL" id="AFZ35409.1"/>
    </source>
</evidence>
<dbReference type="RefSeq" id="WP_015193080.1">
    <property type="nucleotide sequence ID" value="NC_019748.1"/>
</dbReference>
<dbReference type="PANTHER" id="PTHR22916:SF3">
    <property type="entry name" value="UDP-GLCNAC:BETAGAL BETA-1,3-N-ACETYLGLUCOSAMINYLTRANSFERASE-LIKE PROTEIN 1"/>
    <property type="match status" value="1"/>
</dbReference>
<dbReference type="HOGENOM" id="CLU_025996_0_7_3"/>
<dbReference type="STRING" id="111780.Sta7437_1853"/>
<evidence type="ECO:0000313" key="3">
    <source>
        <dbReference type="Proteomes" id="UP000010473"/>
    </source>
</evidence>
<evidence type="ECO:0000259" key="1">
    <source>
        <dbReference type="Pfam" id="PF00535"/>
    </source>
</evidence>
<protein>
    <submittedName>
        <fullName evidence="2">Glycosyl transferase family 2</fullName>
    </submittedName>
</protein>